<sequence>MKVLVVDDNRVSRKMIGAELKKGGYQTLEAEDGHQALKTVLADPDIALITLDVNMPRMGGYEVCRRLRGWEIAGKLEKSHLREGMVPVIFVTGDDTFAGRQKGFEAGATEFLTKGFKPGALLNTVNRILKPERAMEGLTVVLLESDPMVRAILSGYLEEYGVSVQVAADGAAVFDMLRDESQPVHMLILDERMMMLGDRNLCTLVRGDLDMAELPIIVVSVSDDRAKALEIFKAGATDTLVKPLVKEELFARLNVFLEVQLLNHELQKRVESLQKLNDLKDEFIAACSHDLRSPLTGILGMSELLSHADNFTPLQHDMMTRIKRSGQFLLTLIHDILDVGAMDSRPPALEPAYFDVVEIGRQCVETAGYAADKKGVTLVMEAPDELQIQADRTGVIRMLHNLLTNAVKFTPQGGTVNLSLSVEDDEVVLAVADTGVGIDPAEHDQLFSRFTKKSTRGTAGEQGTGLGLAIVKGLVDQHGGRIEVTSAVGEGAIFQIGLPRGVGERG</sequence>
<dbReference type="Pfam" id="PF00072">
    <property type="entry name" value="Response_reg"/>
    <property type="match status" value="2"/>
</dbReference>
<dbReference type="InterPro" id="IPR011006">
    <property type="entry name" value="CheY-like_superfamily"/>
</dbReference>
<dbReference type="InterPro" id="IPR003594">
    <property type="entry name" value="HATPase_dom"/>
</dbReference>
<dbReference type="InterPro" id="IPR003661">
    <property type="entry name" value="HisK_dim/P_dom"/>
</dbReference>
<dbReference type="InterPro" id="IPR036097">
    <property type="entry name" value="HisK_dim/P_sf"/>
</dbReference>
<dbReference type="Pfam" id="PF02518">
    <property type="entry name" value="HATPase_c"/>
    <property type="match status" value="1"/>
</dbReference>
<comment type="caution">
    <text evidence="9">The sequence shown here is derived from an EMBL/GenBank/DDBJ whole genome shotgun (WGS) entry which is preliminary data.</text>
</comment>
<dbReference type="SUPFAM" id="SSF55874">
    <property type="entry name" value="ATPase domain of HSP90 chaperone/DNA topoisomerase II/histidine kinase"/>
    <property type="match status" value="1"/>
</dbReference>
<feature type="modified residue" description="4-aspartylphosphate" evidence="6">
    <location>
        <position position="52"/>
    </location>
</feature>
<dbReference type="SUPFAM" id="SSF52172">
    <property type="entry name" value="CheY-like"/>
    <property type="match status" value="2"/>
</dbReference>
<dbReference type="SUPFAM" id="SSF47384">
    <property type="entry name" value="Homodimeric domain of signal transducing histidine kinase"/>
    <property type="match status" value="1"/>
</dbReference>
<dbReference type="InterPro" id="IPR004358">
    <property type="entry name" value="Sig_transdc_His_kin-like_C"/>
</dbReference>
<evidence type="ECO:0000256" key="1">
    <source>
        <dbReference type="ARBA" id="ARBA00000085"/>
    </source>
</evidence>
<dbReference type="CDD" id="cd00075">
    <property type="entry name" value="HATPase"/>
    <property type="match status" value="1"/>
</dbReference>
<dbReference type="RefSeq" id="WP_207862214.1">
    <property type="nucleotide sequence ID" value="NZ_JAFREP010000033.1"/>
</dbReference>
<dbReference type="EMBL" id="JAFREP010000033">
    <property type="protein sequence ID" value="MBO1322242.1"/>
    <property type="molecule type" value="Genomic_DNA"/>
</dbReference>
<evidence type="ECO:0000256" key="2">
    <source>
        <dbReference type="ARBA" id="ARBA00012438"/>
    </source>
</evidence>
<dbReference type="Gene3D" id="3.30.565.10">
    <property type="entry name" value="Histidine kinase-like ATPase, C-terminal domain"/>
    <property type="match status" value="1"/>
</dbReference>
<name>A0A8J7QCZ4_9BACT</name>
<keyword evidence="5 9" id="KW-0418">Kinase</keyword>
<dbReference type="GO" id="GO:0000155">
    <property type="term" value="F:phosphorelay sensor kinase activity"/>
    <property type="evidence" value="ECO:0007669"/>
    <property type="project" value="InterPro"/>
</dbReference>
<dbReference type="PANTHER" id="PTHR43047">
    <property type="entry name" value="TWO-COMPONENT HISTIDINE PROTEIN KINASE"/>
    <property type="match status" value="1"/>
</dbReference>
<accession>A0A8J7QCZ4</accession>
<reference evidence="9" key="1">
    <citation type="submission" date="2021-03" db="EMBL/GenBank/DDBJ databases">
        <authorList>
            <person name="Wang G."/>
        </authorList>
    </citation>
    <scope>NUCLEOTIDE SEQUENCE</scope>
    <source>
        <strain evidence="9">KCTC 12899</strain>
    </source>
</reference>
<gene>
    <name evidence="9" type="ORF">J3U88_27455</name>
</gene>
<dbReference type="CDD" id="cd00082">
    <property type="entry name" value="HisKA"/>
    <property type="match status" value="1"/>
</dbReference>
<evidence type="ECO:0000259" key="7">
    <source>
        <dbReference type="PROSITE" id="PS50109"/>
    </source>
</evidence>
<evidence type="ECO:0000313" key="10">
    <source>
        <dbReference type="Proteomes" id="UP000664417"/>
    </source>
</evidence>
<evidence type="ECO:0000313" key="9">
    <source>
        <dbReference type="EMBL" id="MBO1322242.1"/>
    </source>
</evidence>
<keyword evidence="4" id="KW-0808">Transferase</keyword>
<dbReference type="AlphaFoldDB" id="A0A8J7QCZ4"/>
<dbReference type="EC" id="2.7.13.3" evidence="2"/>
<dbReference type="SMART" id="SM00387">
    <property type="entry name" value="HATPase_c"/>
    <property type="match status" value="1"/>
</dbReference>
<feature type="domain" description="Response regulatory" evidence="8">
    <location>
        <begin position="139"/>
        <end position="257"/>
    </location>
</feature>
<dbReference type="PANTHER" id="PTHR43047:SF72">
    <property type="entry name" value="OSMOSENSING HISTIDINE PROTEIN KINASE SLN1"/>
    <property type="match status" value="1"/>
</dbReference>
<dbReference type="PRINTS" id="PR00344">
    <property type="entry name" value="BCTRLSENSOR"/>
</dbReference>
<evidence type="ECO:0000256" key="3">
    <source>
        <dbReference type="ARBA" id="ARBA00022553"/>
    </source>
</evidence>
<evidence type="ECO:0000256" key="5">
    <source>
        <dbReference type="ARBA" id="ARBA00022777"/>
    </source>
</evidence>
<evidence type="ECO:0000256" key="6">
    <source>
        <dbReference type="PROSITE-ProRule" id="PRU00169"/>
    </source>
</evidence>
<dbReference type="SMART" id="SM00448">
    <property type="entry name" value="REC"/>
    <property type="match status" value="2"/>
</dbReference>
<proteinExistence type="predicted"/>
<dbReference type="PROSITE" id="PS50110">
    <property type="entry name" value="RESPONSE_REGULATORY"/>
    <property type="match status" value="2"/>
</dbReference>
<keyword evidence="10" id="KW-1185">Reference proteome</keyword>
<dbReference type="PROSITE" id="PS50109">
    <property type="entry name" value="HIS_KIN"/>
    <property type="match status" value="1"/>
</dbReference>
<protein>
    <recommendedName>
        <fullName evidence="2">histidine kinase</fullName>
        <ecNumber evidence="2">2.7.13.3</ecNumber>
    </recommendedName>
</protein>
<dbReference type="Proteomes" id="UP000664417">
    <property type="component" value="Unassembled WGS sequence"/>
</dbReference>
<feature type="modified residue" description="4-aspartylphosphate" evidence="6">
    <location>
        <position position="190"/>
    </location>
</feature>
<dbReference type="Gene3D" id="1.10.287.130">
    <property type="match status" value="1"/>
</dbReference>
<dbReference type="FunFam" id="3.30.565.10:FF:000006">
    <property type="entry name" value="Sensor histidine kinase WalK"/>
    <property type="match status" value="1"/>
</dbReference>
<evidence type="ECO:0000256" key="4">
    <source>
        <dbReference type="ARBA" id="ARBA00022679"/>
    </source>
</evidence>
<dbReference type="InterPro" id="IPR036890">
    <property type="entry name" value="HATPase_C_sf"/>
</dbReference>
<organism evidence="9 10">
    <name type="scientific">Acanthopleuribacter pedis</name>
    <dbReference type="NCBI Taxonomy" id="442870"/>
    <lineage>
        <taxon>Bacteria</taxon>
        <taxon>Pseudomonadati</taxon>
        <taxon>Acidobacteriota</taxon>
        <taxon>Holophagae</taxon>
        <taxon>Acanthopleuribacterales</taxon>
        <taxon>Acanthopleuribacteraceae</taxon>
        <taxon>Acanthopleuribacter</taxon>
    </lineage>
</organism>
<feature type="domain" description="Response regulatory" evidence="8">
    <location>
        <begin position="2"/>
        <end position="129"/>
    </location>
</feature>
<dbReference type="Gene3D" id="3.40.50.2300">
    <property type="match status" value="2"/>
</dbReference>
<comment type="catalytic activity">
    <reaction evidence="1">
        <text>ATP + protein L-histidine = ADP + protein N-phospho-L-histidine.</text>
        <dbReference type="EC" id="2.7.13.3"/>
    </reaction>
</comment>
<feature type="domain" description="Histidine kinase" evidence="7">
    <location>
        <begin position="286"/>
        <end position="502"/>
    </location>
</feature>
<dbReference type="InterPro" id="IPR005467">
    <property type="entry name" value="His_kinase_dom"/>
</dbReference>
<dbReference type="SMART" id="SM00388">
    <property type="entry name" value="HisKA"/>
    <property type="match status" value="1"/>
</dbReference>
<keyword evidence="3 6" id="KW-0597">Phosphoprotein</keyword>
<dbReference type="InterPro" id="IPR001789">
    <property type="entry name" value="Sig_transdc_resp-reg_receiver"/>
</dbReference>
<dbReference type="Pfam" id="PF00512">
    <property type="entry name" value="HisKA"/>
    <property type="match status" value="1"/>
</dbReference>
<evidence type="ECO:0000259" key="8">
    <source>
        <dbReference type="PROSITE" id="PS50110"/>
    </source>
</evidence>